<keyword evidence="3" id="KW-0804">Transcription</keyword>
<organism evidence="5 6">
    <name type="scientific">Vibrio aquaticus</name>
    <dbReference type="NCBI Taxonomy" id="2496559"/>
    <lineage>
        <taxon>Bacteria</taxon>
        <taxon>Pseudomonadati</taxon>
        <taxon>Pseudomonadota</taxon>
        <taxon>Gammaproteobacteria</taxon>
        <taxon>Vibrionales</taxon>
        <taxon>Vibrionaceae</taxon>
        <taxon>Vibrio</taxon>
    </lineage>
</organism>
<dbReference type="InterPro" id="IPR047057">
    <property type="entry name" value="MerR_fam"/>
</dbReference>
<proteinExistence type="predicted"/>
<dbReference type="GO" id="GO:0003700">
    <property type="term" value="F:DNA-binding transcription factor activity"/>
    <property type="evidence" value="ECO:0007669"/>
    <property type="project" value="InterPro"/>
</dbReference>
<dbReference type="OrthoDB" id="9800334at2"/>
<keyword evidence="1" id="KW-0805">Transcription regulation</keyword>
<dbReference type="PROSITE" id="PS50937">
    <property type="entry name" value="HTH_MERR_2"/>
    <property type="match status" value="1"/>
</dbReference>
<evidence type="ECO:0000256" key="1">
    <source>
        <dbReference type="ARBA" id="ARBA00023015"/>
    </source>
</evidence>
<evidence type="ECO:0000259" key="4">
    <source>
        <dbReference type="PROSITE" id="PS50937"/>
    </source>
</evidence>
<dbReference type="PANTHER" id="PTHR30204">
    <property type="entry name" value="REDOX-CYCLING DRUG-SENSING TRANSCRIPTIONAL ACTIVATOR SOXR"/>
    <property type="match status" value="1"/>
</dbReference>
<dbReference type="AlphaFoldDB" id="A0A432D2R1"/>
<accession>A0A432D2R1</accession>
<evidence type="ECO:0000256" key="3">
    <source>
        <dbReference type="ARBA" id="ARBA00023163"/>
    </source>
</evidence>
<dbReference type="InterPro" id="IPR000551">
    <property type="entry name" value="MerR-type_HTH_dom"/>
</dbReference>
<dbReference type="EMBL" id="RXZH01000001">
    <property type="protein sequence ID" value="RTZ18179.1"/>
    <property type="molecule type" value="Genomic_DNA"/>
</dbReference>
<dbReference type="Proteomes" id="UP000268973">
    <property type="component" value="Unassembled WGS sequence"/>
</dbReference>
<dbReference type="Gene3D" id="1.10.1660.10">
    <property type="match status" value="1"/>
</dbReference>
<protein>
    <submittedName>
        <fullName evidence="5">MerR family transcriptional regulator</fullName>
    </submittedName>
</protein>
<dbReference type="GO" id="GO:0003677">
    <property type="term" value="F:DNA binding"/>
    <property type="evidence" value="ECO:0007669"/>
    <property type="project" value="UniProtKB-KW"/>
</dbReference>
<comment type="caution">
    <text evidence="5">The sequence shown here is derived from an EMBL/GenBank/DDBJ whole genome shotgun (WGS) entry which is preliminary data.</text>
</comment>
<evidence type="ECO:0000313" key="5">
    <source>
        <dbReference type="EMBL" id="RTZ18179.1"/>
    </source>
</evidence>
<feature type="domain" description="HTH merR-type" evidence="4">
    <location>
        <begin position="6"/>
        <end position="75"/>
    </location>
</feature>
<dbReference type="SMART" id="SM00422">
    <property type="entry name" value="HTH_MERR"/>
    <property type="match status" value="1"/>
</dbReference>
<dbReference type="Pfam" id="PF13411">
    <property type="entry name" value="MerR_1"/>
    <property type="match status" value="1"/>
</dbReference>
<keyword evidence="2" id="KW-0238">DNA-binding</keyword>
<dbReference type="PANTHER" id="PTHR30204:SF67">
    <property type="entry name" value="HTH-TYPE TRANSCRIPTIONAL REGULATOR MLRA-RELATED"/>
    <property type="match status" value="1"/>
</dbReference>
<dbReference type="RefSeq" id="WP_126572925.1">
    <property type="nucleotide sequence ID" value="NZ_RXZH01000001.1"/>
</dbReference>
<dbReference type="CDD" id="cd01104">
    <property type="entry name" value="HTH_MlrA-CarA"/>
    <property type="match status" value="1"/>
</dbReference>
<dbReference type="InterPro" id="IPR009061">
    <property type="entry name" value="DNA-bd_dom_put_sf"/>
</dbReference>
<sequence length="268" mass="29934">MDYEQQYAIREVSEITGVKPVTLRAWQRRYNLIKPMRTEKGHRLYSQEDIALIGRIQSWLVKGVPIGKVKALLESNTDNNEDATEQRNALEEVDTLLDAITDFNKGKVESIISQVLKEYPRSLVEQQFIQPTYTALNLVKYGPRVLQMGLFESVLSNRLISIIEAENKAAKKGKCLMVSCDGRMNISALFWALSLSERGLHVVMIEGVEDLSGLIDNEAISRFDCLSLFSSKPISASQSVVVDKLEASFPGELIGCEFIPTQSSKGSS</sequence>
<dbReference type="SUPFAM" id="SSF46955">
    <property type="entry name" value="Putative DNA-binding domain"/>
    <property type="match status" value="1"/>
</dbReference>
<reference evidence="5 6" key="1">
    <citation type="submission" date="2018-12" db="EMBL/GenBank/DDBJ databases">
        <title>Vibrio sp. isolated from China Sea.</title>
        <authorList>
            <person name="Li Y."/>
        </authorList>
    </citation>
    <scope>NUCLEOTIDE SEQUENCE [LARGE SCALE GENOMIC DNA]</scope>
    <source>
        <strain evidence="5 6">BEI207</strain>
    </source>
</reference>
<name>A0A432D2R1_9VIBR</name>
<keyword evidence="6" id="KW-1185">Reference proteome</keyword>
<gene>
    <name evidence="5" type="ORF">EJ063_05175</name>
</gene>
<evidence type="ECO:0000256" key="2">
    <source>
        <dbReference type="ARBA" id="ARBA00023125"/>
    </source>
</evidence>
<evidence type="ECO:0000313" key="6">
    <source>
        <dbReference type="Proteomes" id="UP000268973"/>
    </source>
</evidence>